<accession>A0ABS1H0A4</accession>
<evidence type="ECO:0000313" key="3">
    <source>
        <dbReference type="Proteomes" id="UP000620382"/>
    </source>
</evidence>
<reference evidence="2 3" key="1">
    <citation type="submission" date="2021-01" db="EMBL/GenBank/DDBJ databases">
        <title>Antibiotic resistance and phylogeny of Pseudomonas spp. isolated over three decades from chicken meat in the Norwegian food chain.</title>
        <authorList>
            <person name="Moen B."/>
        </authorList>
    </citation>
    <scope>NUCLEOTIDE SEQUENCE [LARGE SCALE GENOMIC DNA]</scope>
    <source>
        <strain evidence="2 3">MF6766</strain>
    </source>
</reference>
<comment type="caution">
    <text evidence="2">The sequence shown here is derived from an EMBL/GenBank/DDBJ whole genome shotgun (WGS) entry which is preliminary data.</text>
</comment>
<feature type="coiled-coil region" evidence="1">
    <location>
        <begin position="23"/>
        <end position="85"/>
    </location>
</feature>
<evidence type="ECO:0000313" key="2">
    <source>
        <dbReference type="EMBL" id="MBK3462642.1"/>
    </source>
</evidence>
<evidence type="ECO:0000256" key="1">
    <source>
        <dbReference type="SAM" id="Coils"/>
    </source>
</evidence>
<sequence>MTTPTILADEIINKLSNTGDYELTRSKTKYEKQKQDNERLLAKLEQEERDLKSSAFDLLYNPEALESAKEKIKSKSHEIEQARLDRDTSKLVLNRIDKLLEEIVTKKNHEQILKFLKSQGYTTLEQVKAALSKNH</sequence>
<dbReference type="EMBL" id="JAENSR010000009">
    <property type="protein sequence ID" value="MBK3462642.1"/>
    <property type="molecule type" value="Genomic_DNA"/>
</dbReference>
<organism evidence="2 3">
    <name type="scientific">Pseudomonas haemolytica</name>
    <dbReference type="NCBI Taxonomy" id="2600065"/>
    <lineage>
        <taxon>Bacteria</taxon>
        <taxon>Pseudomonadati</taxon>
        <taxon>Pseudomonadota</taxon>
        <taxon>Gammaproteobacteria</taxon>
        <taxon>Pseudomonadales</taxon>
        <taxon>Pseudomonadaceae</taxon>
        <taxon>Pseudomonas</taxon>
    </lineage>
</organism>
<protein>
    <submittedName>
        <fullName evidence="2">Uncharacterized protein</fullName>
    </submittedName>
</protein>
<dbReference type="RefSeq" id="WP_200657678.1">
    <property type="nucleotide sequence ID" value="NZ_JAENSR010000009.1"/>
</dbReference>
<name>A0ABS1H0A4_9PSED</name>
<dbReference type="Proteomes" id="UP000620382">
    <property type="component" value="Unassembled WGS sequence"/>
</dbReference>
<keyword evidence="3" id="KW-1185">Reference proteome</keyword>
<gene>
    <name evidence="2" type="ORF">JJD71_26605</name>
</gene>
<keyword evidence="1" id="KW-0175">Coiled coil</keyword>
<proteinExistence type="predicted"/>